<gene>
    <name evidence="4" type="ORF">SAMN04488122_4475</name>
</gene>
<evidence type="ECO:0000256" key="2">
    <source>
        <dbReference type="SAM" id="SignalP"/>
    </source>
</evidence>
<evidence type="ECO:0000256" key="1">
    <source>
        <dbReference type="SAM" id="MobiDB-lite"/>
    </source>
</evidence>
<name>A0A1I0S7J8_9BACT</name>
<feature type="signal peptide" evidence="2">
    <location>
        <begin position="1"/>
        <end position="20"/>
    </location>
</feature>
<protein>
    <recommendedName>
        <fullName evidence="3">DUF3347 domain-containing protein</fullName>
    </recommendedName>
</protein>
<dbReference type="Proteomes" id="UP000199310">
    <property type="component" value="Unassembled WGS sequence"/>
</dbReference>
<evidence type="ECO:0000259" key="3">
    <source>
        <dbReference type="Pfam" id="PF11827"/>
    </source>
</evidence>
<keyword evidence="5" id="KW-1185">Reference proteome</keyword>
<sequence length="196" mass="21015">MKTMMLGALAIAAVIFTACNQPEKKAPETTTNVAASTEPAATPQTSNAAPQKVSAIKAVVDNYLAIKNGLADEQPSAVANAGTAMAAALEVLDHSSFTPAQEKIFKENEDDLKEHATHISKSAAHIDHQREHFVQMSDDVYALVKAFGGGQTLYYDHCPMYNENKGASWLSEIKDIKNPYMGAKMSGCGSVKEVIQ</sequence>
<dbReference type="AlphaFoldDB" id="A0A1I0S7J8"/>
<evidence type="ECO:0000313" key="4">
    <source>
        <dbReference type="EMBL" id="SEW51739.1"/>
    </source>
</evidence>
<feature type="domain" description="DUF3347" evidence="3">
    <location>
        <begin position="59"/>
        <end position="149"/>
    </location>
</feature>
<dbReference type="InterPro" id="IPR021782">
    <property type="entry name" value="DUF3347"/>
</dbReference>
<reference evidence="5" key="1">
    <citation type="submission" date="2016-10" db="EMBL/GenBank/DDBJ databases">
        <authorList>
            <person name="Varghese N."/>
            <person name="Submissions S."/>
        </authorList>
    </citation>
    <scope>NUCLEOTIDE SEQUENCE [LARGE SCALE GENOMIC DNA]</scope>
    <source>
        <strain evidence="5">DSM 3695</strain>
    </source>
</reference>
<accession>A0A1I0S7J8</accession>
<dbReference type="OrthoDB" id="5513217at2"/>
<keyword evidence="2" id="KW-0732">Signal</keyword>
<feature type="region of interest" description="Disordered" evidence="1">
    <location>
        <begin position="27"/>
        <end position="48"/>
    </location>
</feature>
<dbReference type="STRING" id="29529.SAMN04488122_4475"/>
<dbReference type="Pfam" id="PF11827">
    <property type="entry name" value="DUF3347"/>
    <property type="match status" value="1"/>
</dbReference>
<dbReference type="PROSITE" id="PS51257">
    <property type="entry name" value="PROKAR_LIPOPROTEIN"/>
    <property type="match status" value="1"/>
</dbReference>
<organism evidence="4 5">
    <name type="scientific">Chitinophaga arvensicola</name>
    <dbReference type="NCBI Taxonomy" id="29529"/>
    <lineage>
        <taxon>Bacteria</taxon>
        <taxon>Pseudomonadati</taxon>
        <taxon>Bacteroidota</taxon>
        <taxon>Chitinophagia</taxon>
        <taxon>Chitinophagales</taxon>
        <taxon>Chitinophagaceae</taxon>
        <taxon>Chitinophaga</taxon>
    </lineage>
</organism>
<feature type="chain" id="PRO_5011588843" description="DUF3347 domain-containing protein" evidence="2">
    <location>
        <begin position="21"/>
        <end position="196"/>
    </location>
</feature>
<proteinExistence type="predicted"/>
<dbReference type="RefSeq" id="WP_089898196.1">
    <property type="nucleotide sequence ID" value="NZ_FOJG01000002.1"/>
</dbReference>
<evidence type="ECO:0000313" key="5">
    <source>
        <dbReference type="Proteomes" id="UP000199310"/>
    </source>
</evidence>
<dbReference type="EMBL" id="FOJG01000002">
    <property type="protein sequence ID" value="SEW51739.1"/>
    <property type="molecule type" value="Genomic_DNA"/>
</dbReference>